<accession>A0ABT2KCJ3</accession>
<dbReference type="EMBL" id="JANAVZ010000009">
    <property type="protein sequence ID" value="MCT4334270.1"/>
    <property type="molecule type" value="Genomic_DNA"/>
</dbReference>
<organism evidence="1 2">
    <name type="scientific">Paracoccus maritimus</name>
    <dbReference type="NCBI Taxonomy" id="2933292"/>
    <lineage>
        <taxon>Bacteria</taxon>
        <taxon>Pseudomonadati</taxon>
        <taxon>Pseudomonadota</taxon>
        <taxon>Alphaproteobacteria</taxon>
        <taxon>Rhodobacterales</taxon>
        <taxon>Paracoccaceae</taxon>
        <taxon>Paracoccus</taxon>
    </lineage>
</organism>
<gene>
    <name evidence="1" type="ORF">MU516_15500</name>
</gene>
<name>A0ABT2KCJ3_9RHOB</name>
<dbReference type="Proteomes" id="UP001320702">
    <property type="component" value="Unassembled WGS sequence"/>
</dbReference>
<evidence type="ECO:0000313" key="1">
    <source>
        <dbReference type="EMBL" id="MCT4334270.1"/>
    </source>
</evidence>
<proteinExistence type="predicted"/>
<evidence type="ECO:0000313" key="2">
    <source>
        <dbReference type="Proteomes" id="UP001320702"/>
    </source>
</evidence>
<keyword evidence="2" id="KW-1185">Reference proteome</keyword>
<sequence length="235" mass="24907">MPFTTPPPAPNRNNPSTFSAYMDAFLAWLVVFWQELNSALQLFSTKGYATFQGGSTANALVLSAGYPPGSIEIGTKIRFRATQPNTGSATINLDGTGARQCRTITGASLPAGYIRTDVETEAVFDGTRWILDRRPEIGSNANGQYYKTAEGRLECRAVQESIGLVNNPWTYPHQFAGNADVVLGNAVTAVGDAITITTAGTGSASSISLQFRTQSGGANAVAGSRATVLAIGRWY</sequence>
<reference evidence="1 2" key="1">
    <citation type="submission" date="2022-04" db="EMBL/GenBank/DDBJ databases">
        <title>Paracoccus sp. YLB-12 draft genome sequence.</title>
        <authorList>
            <person name="Yu L."/>
        </authorList>
    </citation>
    <scope>NUCLEOTIDE SEQUENCE [LARGE SCALE GENOMIC DNA]</scope>
    <source>
        <strain evidence="1 2">YLB-12</strain>
    </source>
</reference>
<protein>
    <submittedName>
        <fullName evidence="1">Uncharacterized protein</fullName>
    </submittedName>
</protein>
<dbReference type="RefSeq" id="WP_260278186.1">
    <property type="nucleotide sequence ID" value="NZ_JANAVZ010000009.1"/>
</dbReference>
<comment type="caution">
    <text evidence="1">The sequence shown here is derived from an EMBL/GenBank/DDBJ whole genome shotgun (WGS) entry which is preliminary data.</text>
</comment>